<evidence type="ECO:0008006" key="4">
    <source>
        <dbReference type="Google" id="ProtNLM"/>
    </source>
</evidence>
<keyword evidence="1" id="KW-1133">Transmembrane helix</keyword>
<proteinExistence type="predicted"/>
<accession>A0A6J3LRP7</accession>
<evidence type="ECO:0000313" key="2">
    <source>
        <dbReference type="Proteomes" id="UP000504637"/>
    </source>
</evidence>
<dbReference type="PANTHER" id="PTHR34414:SF1">
    <property type="entry name" value="SUBTILISIN-LIKE SERINE PROTEASE"/>
    <property type="match status" value="1"/>
</dbReference>
<sequence length="286" mass="32296">MAPAHDERPFLHQDLYPSRLASIQGHLYWAGRVLPPRALHVHRLMRREIVGVQNVDLHMVWSKGRICIKPLPLYLLDSAFKERYVQTDPVLQSYALGFLFSYMALVATEFDLHIAHEAALLPKTLNWSTWKALVEEVDGVLGPDAYAKIAPRYIHGELRLSRLDKVCRLTGQGVVYGFLPETSTALFSEFYADHFGKLAAALVYVALMLTAMQVGLADEYLVGNEAFQRACYGFTIFAMVAPLVIAMVIFWVAMGFFLLQWWRTSREFRGKMRAIEKSKAGGDGGP</sequence>
<dbReference type="AlphaFoldDB" id="A0A6J3LRP7"/>
<name>A0A6J3LRP7_9PEZI</name>
<keyword evidence="2" id="KW-1185">Reference proteome</keyword>
<dbReference type="Pfam" id="PF20246">
    <property type="entry name" value="DUF6601"/>
    <property type="match status" value="1"/>
</dbReference>
<dbReference type="Proteomes" id="UP000504637">
    <property type="component" value="Unplaced"/>
</dbReference>
<reference evidence="3" key="1">
    <citation type="submission" date="2020-01" db="EMBL/GenBank/DDBJ databases">
        <authorList>
            <consortium name="DOE Joint Genome Institute"/>
            <person name="Haridas S."/>
            <person name="Albert R."/>
            <person name="Binder M."/>
            <person name="Bloem J."/>
            <person name="Labutti K."/>
            <person name="Salamov A."/>
            <person name="Andreopoulos B."/>
            <person name="Baker S.E."/>
            <person name="Barry K."/>
            <person name="Bills G."/>
            <person name="Bluhm B.H."/>
            <person name="Cannon C."/>
            <person name="Castanera R."/>
            <person name="Culley D.E."/>
            <person name="Daum C."/>
            <person name="Ezra D."/>
            <person name="Gonzalez J.B."/>
            <person name="Henrissat B."/>
            <person name="Kuo A."/>
            <person name="Liang C."/>
            <person name="Lipzen A."/>
            <person name="Lutzoni F."/>
            <person name="Magnuson J."/>
            <person name="Mondo S."/>
            <person name="Nolan M."/>
            <person name="Ohm R."/>
            <person name="Pangilinan J."/>
            <person name="Park H.-J."/>
            <person name="Ramirez L."/>
            <person name="Alfaro M."/>
            <person name="Sun H."/>
            <person name="Tritt A."/>
            <person name="Yoshinaga Y."/>
            <person name="Zwiers L.-H."/>
            <person name="Turgeon B.G."/>
            <person name="Goodwin S.B."/>
            <person name="Spatafora J.W."/>
            <person name="Crous P.W."/>
            <person name="Grigoriev I.V."/>
        </authorList>
    </citation>
    <scope>NUCLEOTIDE SEQUENCE</scope>
    <source>
        <strain evidence="3">CBS 342.82</strain>
    </source>
</reference>
<organism evidence="3">
    <name type="scientific">Dissoconium aciculare CBS 342.82</name>
    <dbReference type="NCBI Taxonomy" id="1314786"/>
    <lineage>
        <taxon>Eukaryota</taxon>
        <taxon>Fungi</taxon>
        <taxon>Dikarya</taxon>
        <taxon>Ascomycota</taxon>
        <taxon>Pezizomycotina</taxon>
        <taxon>Dothideomycetes</taxon>
        <taxon>Dothideomycetidae</taxon>
        <taxon>Mycosphaerellales</taxon>
        <taxon>Dissoconiaceae</taxon>
        <taxon>Dissoconium</taxon>
    </lineage>
</organism>
<feature type="transmembrane region" description="Helical" evidence="1">
    <location>
        <begin position="198"/>
        <end position="216"/>
    </location>
</feature>
<dbReference type="GeneID" id="54364481"/>
<evidence type="ECO:0000313" key="3">
    <source>
        <dbReference type="RefSeq" id="XP_033455329.1"/>
    </source>
</evidence>
<feature type="transmembrane region" description="Helical" evidence="1">
    <location>
        <begin position="236"/>
        <end position="262"/>
    </location>
</feature>
<dbReference type="RefSeq" id="XP_033455329.1">
    <property type="nucleotide sequence ID" value="XM_033606681.1"/>
</dbReference>
<dbReference type="PANTHER" id="PTHR34414">
    <property type="entry name" value="HET DOMAIN-CONTAINING PROTEIN-RELATED"/>
    <property type="match status" value="1"/>
</dbReference>
<reference evidence="3" key="2">
    <citation type="submission" date="2020-04" db="EMBL/GenBank/DDBJ databases">
        <authorList>
            <consortium name="NCBI Genome Project"/>
        </authorList>
    </citation>
    <scope>NUCLEOTIDE SEQUENCE</scope>
    <source>
        <strain evidence="3">CBS 342.82</strain>
    </source>
</reference>
<keyword evidence="1" id="KW-0472">Membrane</keyword>
<reference evidence="3" key="3">
    <citation type="submission" date="2025-08" db="UniProtKB">
        <authorList>
            <consortium name="RefSeq"/>
        </authorList>
    </citation>
    <scope>IDENTIFICATION</scope>
    <source>
        <strain evidence="3">CBS 342.82</strain>
    </source>
</reference>
<evidence type="ECO:0000256" key="1">
    <source>
        <dbReference type="SAM" id="Phobius"/>
    </source>
</evidence>
<protein>
    <recommendedName>
        <fullName evidence="4">Subtilisin-like serine protease</fullName>
    </recommendedName>
</protein>
<dbReference type="InterPro" id="IPR046536">
    <property type="entry name" value="DUF6601"/>
</dbReference>
<keyword evidence="1" id="KW-0812">Transmembrane</keyword>
<gene>
    <name evidence="3" type="ORF">K489DRAFT_391296</name>
</gene>
<dbReference type="OrthoDB" id="5086500at2759"/>